<comment type="subcellular location">
    <subcellularLocation>
        <location evidence="1">Membrane</location>
        <topology evidence="1">Single-pass membrane protein</topology>
    </subcellularLocation>
</comment>
<evidence type="ECO:0000256" key="3">
    <source>
        <dbReference type="ARBA" id="ARBA00022692"/>
    </source>
</evidence>
<feature type="transmembrane region" description="Helical" evidence="6">
    <location>
        <begin position="47"/>
        <end position="66"/>
    </location>
</feature>
<comment type="similarity">
    <text evidence="2">Belongs to the LemA family.</text>
</comment>
<reference evidence="7" key="1">
    <citation type="journal article" date="2015" name="Nature">
        <title>Complex archaea that bridge the gap between prokaryotes and eukaryotes.</title>
        <authorList>
            <person name="Spang A."/>
            <person name="Saw J.H."/>
            <person name="Jorgensen S.L."/>
            <person name="Zaremba-Niedzwiedzka K."/>
            <person name="Martijn J."/>
            <person name="Lind A.E."/>
            <person name="van Eijk R."/>
            <person name="Schleper C."/>
            <person name="Guy L."/>
            <person name="Ettema T.J."/>
        </authorList>
    </citation>
    <scope>NUCLEOTIDE SEQUENCE</scope>
</reference>
<evidence type="ECO:0000256" key="5">
    <source>
        <dbReference type="ARBA" id="ARBA00023136"/>
    </source>
</evidence>
<dbReference type="Gene3D" id="1.20.1440.20">
    <property type="entry name" value="LemA-like domain"/>
    <property type="match status" value="1"/>
</dbReference>
<dbReference type="AlphaFoldDB" id="A0A0F9FA16"/>
<dbReference type="GO" id="GO:0016020">
    <property type="term" value="C:membrane"/>
    <property type="evidence" value="ECO:0007669"/>
    <property type="project" value="UniProtKB-SubCell"/>
</dbReference>
<dbReference type="PANTHER" id="PTHR34478:SF1">
    <property type="entry name" value="PROTEIN LEMA"/>
    <property type="match status" value="1"/>
</dbReference>
<organism evidence="7">
    <name type="scientific">marine sediment metagenome</name>
    <dbReference type="NCBI Taxonomy" id="412755"/>
    <lineage>
        <taxon>unclassified sequences</taxon>
        <taxon>metagenomes</taxon>
        <taxon>ecological metagenomes</taxon>
    </lineage>
</organism>
<evidence type="ECO:0000256" key="4">
    <source>
        <dbReference type="ARBA" id="ARBA00022989"/>
    </source>
</evidence>
<gene>
    <name evidence="7" type="ORF">LCGC14_2268280</name>
</gene>
<accession>A0A0F9FA16</accession>
<protein>
    <recommendedName>
        <fullName evidence="8">LemA family protein</fullName>
    </recommendedName>
</protein>
<dbReference type="PANTHER" id="PTHR34478">
    <property type="entry name" value="PROTEIN LEMA"/>
    <property type="match status" value="1"/>
</dbReference>
<evidence type="ECO:0000256" key="1">
    <source>
        <dbReference type="ARBA" id="ARBA00004167"/>
    </source>
</evidence>
<keyword evidence="4 6" id="KW-1133">Transmembrane helix</keyword>
<dbReference type="Pfam" id="PF04011">
    <property type="entry name" value="LemA"/>
    <property type="match status" value="1"/>
</dbReference>
<keyword evidence="3 6" id="KW-0812">Transmembrane</keyword>
<name>A0A0F9FA16_9ZZZZ</name>
<evidence type="ECO:0008006" key="8">
    <source>
        <dbReference type="Google" id="ProtNLM"/>
    </source>
</evidence>
<dbReference type="SUPFAM" id="SSF140478">
    <property type="entry name" value="LemA-like"/>
    <property type="match status" value="1"/>
</dbReference>
<evidence type="ECO:0000313" key="7">
    <source>
        <dbReference type="EMBL" id="KKL54150.1"/>
    </source>
</evidence>
<dbReference type="InterPro" id="IPR023353">
    <property type="entry name" value="LemA-like_dom_sf"/>
</dbReference>
<dbReference type="InterPro" id="IPR007156">
    <property type="entry name" value="MamQ_LemA"/>
</dbReference>
<proteinExistence type="inferred from homology"/>
<dbReference type="EMBL" id="LAZR01031300">
    <property type="protein sequence ID" value="KKL54150.1"/>
    <property type="molecule type" value="Genomic_DNA"/>
</dbReference>
<evidence type="ECO:0000256" key="6">
    <source>
        <dbReference type="SAM" id="Phobius"/>
    </source>
</evidence>
<comment type="caution">
    <text evidence="7">The sequence shown here is derived from an EMBL/GenBank/DDBJ whole genome shotgun (WGS) entry which is preliminary data.</text>
</comment>
<evidence type="ECO:0000256" key="2">
    <source>
        <dbReference type="ARBA" id="ARBA00008854"/>
    </source>
</evidence>
<sequence>MAQGTNKTKKMGDMAQVIRKLYEKDLIKTTQKLKKKKGRFGIPGNKVYIFIGVLVAVGCGAFIVSFNQIITFQEKTNSARGAVEAELQRRNNLFNNLVTLYKSYMNLEKDIFRHVADVRSDLTNATKLVEELKSNKSIISEGLNNKVANMDSSLAKLLAVVEQYPQLRASETHNLLVEKLVKTEDRIASSRETYNEMVRMYNNMIAHLPYRYMAWIFGFERGKYYATKDNVGIPPKLDKKF</sequence>
<keyword evidence="5 6" id="KW-0472">Membrane</keyword>